<reference evidence="2" key="1">
    <citation type="submission" date="2016-10" db="EMBL/GenBank/DDBJ databases">
        <authorList>
            <person name="Varghese N."/>
            <person name="Submissions S."/>
        </authorList>
    </citation>
    <scope>NUCLEOTIDE SEQUENCE [LARGE SCALE GENOMIC DNA]</scope>
    <source>
        <strain evidence="2">CGMCC 1.7736</strain>
    </source>
</reference>
<sequence length="41" mass="4960">MATRKNISIRDDQEEWIQDNHLNLSSFVQEKLDELIEERES</sequence>
<dbReference type="GeneID" id="78828878"/>
<accession>A0A1I6I1H1</accession>
<proteinExistence type="predicted"/>
<dbReference type="EMBL" id="FOYT01000002">
    <property type="protein sequence ID" value="SFR60488.1"/>
    <property type="molecule type" value="Genomic_DNA"/>
</dbReference>
<evidence type="ECO:0000313" key="1">
    <source>
        <dbReference type="EMBL" id="SFR60488.1"/>
    </source>
</evidence>
<name>A0A1I6I1H1_9EURY</name>
<organism evidence="1 2">
    <name type="scientific">Halogeometricum rufum</name>
    <dbReference type="NCBI Taxonomy" id="553469"/>
    <lineage>
        <taxon>Archaea</taxon>
        <taxon>Methanobacteriati</taxon>
        <taxon>Methanobacteriota</taxon>
        <taxon>Stenosarchaea group</taxon>
        <taxon>Halobacteria</taxon>
        <taxon>Halobacteriales</taxon>
        <taxon>Haloferacaceae</taxon>
        <taxon>Halogeometricum</taxon>
    </lineage>
</organism>
<evidence type="ECO:0000313" key="2">
    <source>
        <dbReference type="Proteomes" id="UP000198531"/>
    </source>
</evidence>
<keyword evidence="2" id="KW-1185">Reference proteome</keyword>
<dbReference type="STRING" id="553469.SAMN04487947_2741"/>
<dbReference type="RefSeq" id="WP_255473514.1">
    <property type="nucleotide sequence ID" value="NZ_FOYT01000002.1"/>
</dbReference>
<dbReference type="AlphaFoldDB" id="A0A1I6I1H1"/>
<dbReference type="Proteomes" id="UP000198531">
    <property type="component" value="Unassembled WGS sequence"/>
</dbReference>
<gene>
    <name evidence="1" type="ORF">SAMN04487947_2741</name>
</gene>
<protein>
    <submittedName>
        <fullName evidence="1">Uncharacterized protein</fullName>
    </submittedName>
</protein>